<evidence type="ECO:0000313" key="1">
    <source>
        <dbReference type="EMBL" id="EEG54318.1"/>
    </source>
</evidence>
<organism evidence="1 2">
    <name type="scientific">[Clostridium] asparagiforme DSM 15981</name>
    <dbReference type="NCBI Taxonomy" id="518636"/>
    <lineage>
        <taxon>Bacteria</taxon>
        <taxon>Bacillati</taxon>
        <taxon>Bacillota</taxon>
        <taxon>Clostridia</taxon>
        <taxon>Lachnospirales</taxon>
        <taxon>Lachnospiraceae</taxon>
        <taxon>Enterocloster</taxon>
    </lineage>
</organism>
<sequence length="43" mass="5111">MGYRRALLKRCKNAEKSLIYRQSRFVGAERKEAPAFPEIRLEK</sequence>
<accession>C0D2Y8</accession>
<dbReference type="HOGENOM" id="CLU_3231555_0_0_9"/>
<keyword evidence="2" id="KW-1185">Reference proteome</keyword>
<comment type="caution">
    <text evidence="1">The sequence shown here is derived from an EMBL/GenBank/DDBJ whole genome shotgun (WGS) entry which is preliminary data.</text>
</comment>
<dbReference type="Proteomes" id="UP000004756">
    <property type="component" value="Unassembled WGS sequence"/>
</dbReference>
<evidence type="ECO:0000313" key="2">
    <source>
        <dbReference type="Proteomes" id="UP000004756"/>
    </source>
</evidence>
<protein>
    <submittedName>
        <fullName evidence="1">Uncharacterized protein</fullName>
    </submittedName>
</protein>
<dbReference type="AlphaFoldDB" id="C0D2Y8"/>
<gene>
    <name evidence="1" type="ORF">CLOSTASPAR_03628</name>
</gene>
<name>C0D2Y8_9FIRM</name>
<proteinExistence type="predicted"/>
<reference evidence="1 2" key="2">
    <citation type="submission" date="2009-02" db="EMBL/GenBank/DDBJ databases">
        <title>Draft genome sequence of Clostridium asparagiforme (DSM 15981).</title>
        <authorList>
            <person name="Sudarsanam P."/>
            <person name="Ley R."/>
            <person name="Guruge J."/>
            <person name="Turnbaugh P.J."/>
            <person name="Mahowald M."/>
            <person name="Liep D."/>
            <person name="Gordon J."/>
        </authorList>
    </citation>
    <scope>NUCLEOTIDE SEQUENCE [LARGE SCALE GENOMIC DNA]</scope>
    <source>
        <strain evidence="1 2">DSM 15981</strain>
    </source>
</reference>
<reference evidence="1 2" key="1">
    <citation type="submission" date="2009-01" db="EMBL/GenBank/DDBJ databases">
        <authorList>
            <person name="Fulton L."/>
            <person name="Clifton S."/>
            <person name="Fulton B."/>
            <person name="Xu J."/>
            <person name="Minx P."/>
            <person name="Pepin K.H."/>
            <person name="Johnson M."/>
            <person name="Bhonagiri V."/>
            <person name="Nash W.E."/>
            <person name="Mardis E.R."/>
            <person name="Wilson R.K."/>
        </authorList>
    </citation>
    <scope>NUCLEOTIDE SEQUENCE [LARGE SCALE GENOMIC DNA]</scope>
    <source>
        <strain evidence="1 2">DSM 15981</strain>
    </source>
</reference>
<dbReference type="EMBL" id="ACCJ01000280">
    <property type="protein sequence ID" value="EEG54318.1"/>
    <property type="molecule type" value="Genomic_DNA"/>
</dbReference>